<gene>
    <name evidence="8" type="ORF">UCDDA912_g02681</name>
</gene>
<dbReference type="EMBL" id="LCUC01000090">
    <property type="protein sequence ID" value="KKY37336.1"/>
    <property type="molecule type" value="Genomic_DNA"/>
</dbReference>
<dbReference type="PANTHER" id="PTHR24287:SF5">
    <property type="entry name" value="P450, PUTATIVE (EUROFUNG)-RELATED"/>
    <property type="match status" value="1"/>
</dbReference>
<evidence type="ECO:0000313" key="8">
    <source>
        <dbReference type="EMBL" id="KKY37336.1"/>
    </source>
</evidence>
<dbReference type="PANTHER" id="PTHR24287">
    <property type="entry name" value="P450, PUTATIVE (EUROFUNG)-RELATED"/>
    <property type="match status" value="1"/>
</dbReference>
<keyword evidence="7" id="KW-1133">Transmembrane helix</keyword>
<keyword evidence="7" id="KW-0812">Transmembrane</keyword>
<sequence>MFREILALGPAYLSLLVFLLIASYYVLMTAYVDYQIRKLGAVRSPVLATNPLVGLPFFIDAAIKQGQNKLLEFYDGLYKSSPPGCPNCVEISISAQHRFIMTRDPDHVKTILTSKFSDFGKGERFHDTWSPFLGDSIFTTDGQLWSDSRGLIRPMFIKEKVRDIEIFERWTQTLMSKIPSSGETVDHEFVEAFTEVQRVQMMLTILAPFRWLVPKRRYNKGIRVLERFMKPYIEQALALPPSELDKLSKSDKSATFLHSIARYSRNPKVLRDQIMAILLAGRDTTAATLSWAIYELAHYPAIYTKLRNEILSTVGQNRAPTYEDLKNMTYLTHTLNETLRLYPAVPYNLRAALEDTTLPGQPGQPDIAVLKKDIVIYSTLSMQRRVDLYPALMVRILQKYDRVEYRGDWYAQYHKAEIVGCPGDGVPVAFHEAQMGDVA</sequence>
<accession>A0A0G2FTN8</accession>
<dbReference type="Pfam" id="PF00067">
    <property type="entry name" value="p450"/>
    <property type="match status" value="1"/>
</dbReference>
<dbReference type="InterPro" id="IPR036396">
    <property type="entry name" value="Cyt_P450_sf"/>
</dbReference>
<keyword evidence="3" id="KW-0479">Metal-binding</keyword>
<keyword evidence="9" id="KW-1185">Reference proteome</keyword>
<dbReference type="InterPro" id="IPR002401">
    <property type="entry name" value="Cyt_P450_E_grp-I"/>
</dbReference>
<reference evidence="8 9" key="1">
    <citation type="submission" date="2015-05" db="EMBL/GenBank/DDBJ databases">
        <title>Distinctive expansion of gene families associated with plant cell wall degradation and secondary metabolism in the genomes of grapevine trunk pathogens.</title>
        <authorList>
            <person name="Lawrence D.P."/>
            <person name="Travadon R."/>
            <person name="Rolshausen P.E."/>
            <person name="Baumgartner K."/>
        </authorList>
    </citation>
    <scope>NUCLEOTIDE SEQUENCE [LARGE SCALE GENOMIC DNA]</scope>
    <source>
        <strain evidence="8">DA912</strain>
    </source>
</reference>
<proteinExistence type="inferred from homology"/>
<dbReference type="GO" id="GO:0020037">
    <property type="term" value="F:heme binding"/>
    <property type="evidence" value="ECO:0007669"/>
    <property type="project" value="InterPro"/>
</dbReference>
<evidence type="ECO:0000256" key="4">
    <source>
        <dbReference type="ARBA" id="ARBA00023002"/>
    </source>
</evidence>
<comment type="caution">
    <text evidence="8">The sequence shown here is derived from an EMBL/GenBank/DDBJ whole genome shotgun (WGS) entry which is preliminary data.</text>
</comment>
<protein>
    <submittedName>
        <fullName evidence="8">Putative cytochrome p450 52a1</fullName>
    </submittedName>
</protein>
<keyword evidence="6" id="KW-0503">Monooxygenase</keyword>
<dbReference type="PRINTS" id="PR00463">
    <property type="entry name" value="EP450I"/>
</dbReference>
<dbReference type="GO" id="GO:0016705">
    <property type="term" value="F:oxidoreductase activity, acting on paired donors, with incorporation or reduction of molecular oxygen"/>
    <property type="evidence" value="ECO:0007669"/>
    <property type="project" value="InterPro"/>
</dbReference>
<dbReference type="GO" id="GO:0005506">
    <property type="term" value="F:iron ion binding"/>
    <property type="evidence" value="ECO:0007669"/>
    <property type="project" value="InterPro"/>
</dbReference>
<evidence type="ECO:0000256" key="1">
    <source>
        <dbReference type="ARBA" id="ARBA00001971"/>
    </source>
</evidence>
<evidence type="ECO:0000256" key="7">
    <source>
        <dbReference type="SAM" id="Phobius"/>
    </source>
</evidence>
<dbReference type="InterPro" id="IPR001128">
    <property type="entry name" value="Cyt_P450"/>
</dbReference>
<evidence type="ECO:0000313" key="9">
    <source>
        <dbReference type="Proteomes" id="UP000034680"/>
    </source>
</evidence>
<organism evidence="8 9">
    <name type="scientific">Diaporthe ampelina</name>
    <dbReference type="NCBI Taxonomy" id="1214573"/>
    <lineage>
        <taxon>Eukaryota</taxon>
        <taxon>Fungi</taxon>
        <taxon>Dikarya</taxon>
        <taxon>Ascomycota</taxon>
        <taxon>Pezizomycotina</taxon>
        <taxon>Sordariomycetes</taxon>
        <taxon>Sordariomycetidae</taxon>
        <taxon>Diaporthales</taxon>
        <taxon>Diaporthaceae</taxon>
        <taxon>Diaporthe</taxon>
    </lineage>
</organism>
<dbReference type="Proteomes" id="UP000034680">
    <property type="component" value="Unassembled WGS sequence"/>
</dbReference>
<evidence type="ECO:0000256" key="5">
    <source>
        <dbReference type="ARBA" id="ARBA00023004"/>
    </source>
</evidence>
<keyword evidence="5" id="KW-0408">Iron</keyword>
<dbReference type="AlphaFoldDB" id="A0A0G2FTN8"/>
<dbReference type="Gene3D" id="1.10.630.10">
    <property type="entry name" value="Cytochrome P450"/>
    <property type="match status" value="1"/>
</dbReference>
<comment type="similarity">
    <text evidence="2">Belongs to the cytochrome P450 family.</text>
</comment>
<dbReference type="InterPro" id="IPR047146">
    <property type="entry name" value="Cyt_P450_E_CYP52_fungi"/>
</dbReference>
<dbReference type="PRINTS" id="PR00385">
    <property type="entry name" value="P450"/>
</dbReference>
<dbReference type="STRING" id="1214573.A0A0G2FTN8"/>
<feature type="transmembrane region" description="Helical" evidence="7">
    <location>
        <begin position="12"/>
        <end position="34"/>
    </location>
</feature>
<dbReference type="GO" id="GO:0004497">
    <property type="term" value="F:monooxygenase activity"/>
    <property type="evidence" value="ECO:0007669"/>
    <property type="project" value="UniProtKB-KW"/>
</dbReference>
<dbReference type="SUPFAM" id="SSF48264">
    <property type="entry name" value="Cytochrome P450"/>
    <property type="match status" value="1"/>
</dbReference>
<keyword evidence="4" id="KW-0560">Oxidoreductase</keyword>
<evidence type="ECO:0000256" key="6">
    <source>
        <dbReference type="ARBA" id="ARBA00023033"/>
    </source>
</evidence>
<dbReference type="OrthoDB" id="1470350at2759"/>
<evidence type="ECO:0000256" key="2">
    <source>
        <dbReference type="ARBA" id="ARBA00010617"/>
    </source>
</evidence>
<evidence type="ECO:0000256" key="3">
    <source>
        <dbReference type="ARBA" id="ARBA00022723"/>
    </source>
</evidence>
<reference evidence="8 9" key="2">
    <citation type="submission" date="2015-05" db="EMBL/GenBank/DDBJ databases">
        <authorList>
            <person name="Morales-Cruz A."/>
            <person name="Amrine K.C."/>
            <person name="Cantu D."/>
        </authorList>
    </citation>
    <scope>NUCLEOTIDE SEQUENCE [LARGE SCALE GENOMIC DNA]</scope>
    <source>
        <strain evidence="8">DA912</strain>
    </source>
</reference>
<keyword evidence="7" id="KW-0472">Membrane</keyword>
<name>A0A0G2FTN8_9PEZI</name>
<comment type="cofactor">
    <cofactor evidence="1">
        <name>heme</name>
        <dbReference type="ChEBI" id="CHEBI:30413"/>
    </cofactor>
</comment>